<evidence type="ECO:0000256" key="1">
    <source>
        <dbReference type="SAM" id="Phobius"/>
    </source>
</evidence>
<keyword evidence="3" id="KW-1185">Reference proteome</keyword>
<evidence type="ECO:0000313" key="2">
    <source>
        <dbReference type="EMBL" id="MBL4917730.1"/>
    </source>
</evidence>
<accession>A0A8K0Y020</accession>
<feature type="transmembrane region" description="Helical" evidence="1">
    <location>
        <begin position="6"/>
        <end position="29"/>
    </location>
</feature>
<sequence length="118" mass="13685">MGELVSIVGVAIPMLTIAGSALAFVWKSFRDAKEDRRKQFFELMTRIDTHGTIAGKIAAVYHLRYFPEHKDFIIRFCDTQKDNINGDAARLLAEEMESTRDYFRSFLDNPRARPRPRF</sequence>
<name>A0A8K0Y020_9RHOB</name>
<dbReference type="EMBL" id="JAESVN010000004">
    <property type="protein sequence ID" value="MBL4917730.1"/>
    <property type="molecule type" value="Genomic_DNA"/>
</dbReference>
<keyword evidence="1" id="KW-0472">Membrane</keyword>
<proteinExistence type="predicted"/>
<dbReference type="Proteomes" id="UP000648908">
    <property type="component" value="Unassembled WGS sequence"/>
</dbReference>
<gene>
    <name evidence="2" type="ORF">JL811_10900</name>
</gene>
<dbReference type="RefSeq" id="WP_202688658.1">
    <property type="nucleotide sequence ID" value="NZ_JAESVN010000004.1"/>
</dbReference>
<organism evidence="2 3">
    <name type="scientific">Szabonella alba</name>
    <dbReference type="NCBI Taxonomy" id="2804194"/>
    <lineage>
        <taxon>Bacteria</taxon>
        <taxon>Pseudomonadati</taxon>
        <taxon>Pseudomonadota</taxon>
        <taxon>Alphaproteobacteria</taxon>
        <taxon>Rhodobacterales</taxon>
        <taxon>Paracoccaceae</taxon>
        <taxon>Szabonella</taxon>
    </lineage>
</organism>
<reference evidence="2" key="1">
    <citation type="submission" date="2021-01" db="EMBL/GenBank/DDBJ databases">
        <title>Tabrizicola alba sp. nov. a motile alkaliphilic bacterium isolated from a soda lake.</title>
        <authorList>
            <person name="Szuroczki S."/>
            <person name="Abbaszade G."/>
            <person name="Schumann P."/>
            <person name="Toth E."/>
        </authorList>
    </citation>
    <scope>NUCLEOTIDE SEQUENCE</scope>
    <source>
        <strain evidence="2">DMG-N-6</strain>
    </source>
</reference>
<evidence type="ECO:0000313" key="3">
    <source>
        <dbReference type="Proteomes" id="UP000648908"/>
    </source>
</evidence>
<comment type="caution">
    <text evidence="2">The sequence shown here is derived from an EMBL/GenBank/DDBJ whole genome shotgun (WGS) entry which is preliminary data.</text>
</comment>
<keyword evidence="1" id="KW-0812">Transmembrane</keyword>
<protein>
    <submittedName>
        <fullName evidence="2">Uncharacterized protein</fullName>
    </submittedName>
</protein>
<keyword evidence="1" id="KW-1133">Transmembrane helix</keyword>
<dbReference type="AlphaFoldDB" id="A0A8K0Y020"/>